<name>A0A0H5QTZ0_9EUKA</name>
<dbReference type="EMBL" id="HACM01005036">
    <property type="protein sequence ID" value="CRZ05478.1"/>
    <property type="molecule type" value="Transcribed_RNA"/>
</dbReference>
<evidence type="ECO:0000256" key="8">
    <source>
        <dbReference type="RuleBase" id="RU003651"/>
    </source>
</evidence>
<comment type="subcellular location">
    <subcellularLocation>
        <location evidence="1">Cytoplasm</location>
        <location evidence="1">Cytoskeleton</location>
        <location evidence="1">Spindle pole</location>
    </subcellularLocation>
</comment>
<feature type="non-terminal residue" evidence="11">
    <location>
        <position position="508"/>
    </location>
</feature>
<keyword evidence="6" id="KW-0206">Cytoskeleton</keyword>
<evidence type="ECO:0000256" key="2">
    <source>
        <dbReference type="ARBA" id="ARBA00022490"/>
    </source>
</evidence>
<keyword evidence="4 8" id="KW-0547">Nucleotide-binding</keyword>
<dbReference type="AlphaFoldDB" id="A0A0H5QTZ0"/>
<dbReference type="Gene3D" id="3.40.50.300">
    <property type="entry name" value="P-loop containing nucleotide triphosphate hydrolases"/>
    <property type="match status" value="1"/>
</dbReference>
<dbReference type="Pfam" id="PF17862">
    <property type="entry name" value="AAA_lid_3"/>
    <property type="match status" value="1"/>
</dbReference>
<dbReference type="SUPFAM" id="SSF52540">
    <property type="entry name" value="P-loop containing nucleoside triphosphate hydrolases"/>
    <property type="match status" value="1"/>
</dbReference>
<evidence type="ECO:0000313" key="11">
    <source>
        <dbReference type="EMBL" id="CRZ05478.1"/>
    </source>
</evidence>
<evidence type="ECO:0000256" key="1">
    <source>
        <dbReference type="ARBA" id="ARBA00004647"/>
    </source>
</evidence>
<dbReference type="FunFam" id="3.40.50.300:FF:000159">
    <property type="entry name" value="Katanin p60 ATPase-containing subunit A1"/>
    <property type="match status" value="1"/>
</dbReference>
<dbReference type="InterPro" id="IPR041569">
    <property type="entry name" value="AAA_lid_3"/>
</dbReference>
<dbReference type="Pfam" id="PF00004">
    <property type="entry name" value="AAA"/>
    <property type="match status" value="1"/>
</dbReference>
<dbReference type="InterPro" id="IPR003593">
    <property type="entry name" value="AAA+_ATPase"/>
</dbReference>
<keyword evidence="3" id="KW-0493">Microtubule</keyword>
<keyword evidence="5 8" id="KW-0067">ATP-binding</keyword>
<evidence type="ECO:0000256" key="9">
    <source>
        <dbReference type="SAM" id="MobiDB-lite"/>
    </source>
</evidence>
<dbReference type="PANTHER" id="PTHR23074:SF78">
    <property type="entry name" value="KATANIN P60 ATPASE-CONTAINING SUBUNIT A-LIKE 2"/>
    <property type="match status" value="1"/>
</dbReference>
<dbReference type="GO" id="GO:0005874">
    <property type="term" value="C:microtubule"/>
    <property type="evidence" value="ECO:0007669"/>
    <property type="project" value="UniProtKB-KW"/>
</dbReference>
<dbReference type="PANTHER" id="PTHR23074">
    <property type="entry name" value="AAA DOMAIN-CONTAINING"/>
    <property type="match status" value="1"/>
</dbReference>
<dbReference type="InterPro" id="IPR003960">
    <property type="entry name" value="ATPase_AAA_CS"/>
</dbReference>
<evidence type="ECO:0000259" key="10">
    <source>
        <dbReference type="SMART" id="SM00382"/>
    </source>
</evidence>
<accession>A0A0H5QTZ0</accession>
<dbReference type="InterPro" id="IPR050304">
    <property type="entry name" value="MT-severing_AAA_ATPase"/>
</dbReference>
<dbReference type="GO" id="GO:0016853">
    <property type="term" value="F:isomerase activity"/>
    <property type="evidence" value="ECO:0007669"/>
    <property type="project" value="UniProtKB-KW"/>
</dbReference>
<organism evidence="11">
    <name type="scientific">Spongospora subterranea</name>
    <dbReference type="NCBI Taxonomy" id="70186"/>
    <lineage>
        <taxon>Eukaryota</taxon>
        <taxon>Sar</taxon>
        <taxon>Rhizaria</taxon>
        <taxon>Endomyxa</taxon>
        <taxon>Phytomyxea</taxon>
        <taxon>Plasmodiophorida</taxon>
        <taxon>Plasmodiophoridae</taxon>
        <taxon>Spongospora</taxon>
    </lineage>
</organism>
<feature type="domain" description="AAA+ ATPase" evidence="10">
    <location>
        <begin position="311"/>
        <end position="447"/>
    </location>
</feature>
<dbReference type="Gene3D" id="1.10.8.60">
    <property type="match status" value="1"/>
</dbReference>
<dbReference type="GO" id="GO:0016887">
    <property type="term" value="F:ATP hydrolysis activity"/>
    <property type="evidence" value="ECO:0007669"/>
    <property type="project" value="InterPro"/>
</dbReference>
<dbReference type="PROSITE" id="PS00674">
    <property type="entry name" value="AAA"/>
    <property type="match status" value="1"/>
</dbReference>
<dbReference type="InterPro" id="IPR003959">
    <property type="entry name" value="ATPase_AAA_core"/>
</dbReference>
<evidence type="ECO:0000256" key="6">
    <source>
        <dbReference type="ARBA" id="ARBA00023212"/>
    </source>
</evidence>
<dbReference type="GO" id="GO:0000922">
    <property type="term" value="C:spindle pole"/>
    <property type="evidence" value="ECO:0007669"/>
    <property type="project" value="UniProtKB-SubCell"/>
</dbReference>
<evidence type="ECO:0000256" key="4">
    <source>
        <dbReference type="ARBA" id="ARBA00022741"/>
    </source>
</evidence>
<feature type="region of interest" description="Disordered" evidence="9">
    <location>
        <begin position="185"/>
        <end position="209"/>
    </location>
</feature>
<reference evidence="11" key="1">
    <citation type="submission" date="2015-04" db="EMBL/GenBank/DDBJ databases">
        <title>The genome sequence of the plant pathogenic Rhizarian Plasmodiophora brassicae reveals insights in its biotrophic life cycle and the origin of chitin synthesis.</title>
        <authorList>
            <person name="Schwelm A."/>
            <person name="Fogelqvist J."/>
            <person name="Knaust A."/>
            <person name="Julke S."/>
            <person name="Lilja T."/>
            <person name="Dhandapani V."/>
            <person name="Bonilla-Rosso G."/>
            <person name="Karlsson M."/>
            <person name="Shevchenko A."/>
            <person name="Choi S.R."/>
            <person name="Kim H.G."/>
            <person name="Park J.Y."/>
            <person name="Lim Y.P."/>
            <person name="Ludwig-Muller J."/>
            <person name="Dixelius C."/>
        </authorList>
    </citation>
    <scope>NUCLEOTIDE SEQUENCE</scope>
    <source>
        <tissue evidence="11">Potato root galls</tissue>
    </source>
</reference>
<keyword evidence="7" id="KW-0413">Isomerase</keyword>
<evidence type="ECO:0000256" key="3">
    <source>
        <dbReference type="ARBA" id="ARBA00022701"/>
    </source>
</evidence>
<dbReference type="GO" id="GO:0005524">
    <property type="term" value="F:ATP binding"/>
    <property type="evidence" value="ECO:0007669"/>
    <property type="project" value="UniProtKB-KW"/>
</dbReference>
<evidence type="ECO:0000256" key="7">
    <source>
        <dbReference type="ARBA" id="ARBA00023235"/>
    </source>
</evidence>
<dbReference type="SMART" id="SM00382">
    <property type="entry name" value="AAA"/>
    <property type="match status" value="1"/>
</dbReference>
<dbReference type="InterPro" id="IPR027417">
    <property type="entry name" value="P-loop_NTPase"/>
</dbReference>
<sequence length="508" mass="57530">MWLEDPAANQRIFPLHDLTPVFRRLVSAFVTQTSIFETISVVQQAKSNTLINWRTCKITVNTYQNFRICSAYMQTLNRDSLQKQMTDSHIRDQREKEADDRRRSAIILSIYLLLDQGLLDSAQRLQIESGLSISRYELADNIDLLFIIQQYSEFHEFKFGKRPKFYKRCTAGDATATSRMQLQMTSREHHKGRLRTKEKSVKQSPGEGDIAQPIASSDLDLVRIQGTQLVSGIETNNDAQVSSTFKLLRPMPLMNNEEREMAALISRDIYQDNPNVHWDDIAQLSTAKTLLKEAIVLPIIFPGMFTGLLAPWKGILLHGPPGVGKTLLAKAVATECKSTFFNVSISSIISKWRGDSEKLVKMLFDLARHHAPSTIFIDEIDSMMSSRSAQSEHEASRRTKTELLIQMDGLATSNALVFVLAASNLPWDLDVAVLRRLEKRILVPLPDQTGRAQLIRTHLDETRADDIDVDRIAQETDGFSGADMKALCKEAAMRPMRKIFNHLLETGR</sequence>
<keyword evidence="2" id="KW-0963">Cytoplasm</keyword>
<protein>
    <recommendedName>
        <fullName evidence="10">AAA+ ATPase domain-containing protein</fullName>
    </recommendedName>
</protein>
<comment type="similarity">
    <text evidence="8">Belongs to the AAA ATPase family.</text>
</comment>
<evidence type="ECO:0000256" key="5">
    <source>
        <dbReference type="ARBA" id="ARBA00022840"/>
    </source>
</evidence>
<proteinExistence type="inferred from homology"/>